<protein>
    <submittedName>
        <fullName evidence="1">Uncharacterized protein</fullName>
    </submittedName>
</protein>
<evidence type="ECO:0000313" key="1">
    <source>
        <dbReference type="EMBL" id="KAG0585730.1"/>
    </source>
</evidence>
<name>A0A8T0IPQ1_CERPU</name>
<proteinExistence type="predicted"/>
<sequence>MGIRIHWMIASSITFDMIVKLVKHLSISNNISALSLQQSRTHEGCEFTGL</sequence>
<dbReference type="AlphaFoldDB" id="A0A8T0IPQ1"/>
<organism evidence="1 2">
    <name type="scientific">Ceratodon purpureus</name>
    <name type="common">Fire moss</name>
    <name type="synonym">Dicranum purpureum</name>
    <dbReference type="NCBI Taxonomy" id="3225"/>
    <lineage>
        <taxon>Eukaryota</taxon>
        <taxon>Viridiplantae</taxon>
        <taxon>Streptophyta</taxon>
        <taxon>Embryophyta</taxon>
        <taxon>Bryophyta</taxon>
        <taxon>Bryophytina</taxon>
        <taxon>Bryopsida</taxon>
        <taxon>Dicranidae</taxon>
        <taxon>Pseudoditrichales</taxon>
        <taxon>Ditrichaceae</taxon>
        <taxon>Ceratodon</taxon>
    </lineage>
</organism>
<reference evidence="1" key="1">
    <citation type="submission" date="2020-06" db="EMBL/GenBank/DDBJ databases">
        <title>WGS assembly of Ceratodon purpureus strain R40.</title>
        <authorList>
            <person name="Carey S.B."/>
            <person name="Jenkins J."/>
            <person name="Shu S."/>
            <person name="Lovell J.T."/>
            <person name="Sreedasyam A."/>
            <person name="Maumus F."/>
            <person name="Tiley G.P."/>
            <person name="Fernandez-Pozo N."/>
            <person name="Barry K."/>
            <person name="Chen C."/>
            <person name="Wang M."/>
            <person name="Lipzen A."/>
            <person name="Daum C."/>
            <person name="Saski C.A."/>
            <person name="Payton A.C."/>
            <person name="Mcbreen J.C."/>
            <person name="Conrad R.E."/>
            <person name="Kollar L.M."/>
            <person name="Olsson S."/>
            <person name="Huttunen S."/>
            <person name="Landis J.B."/>
            <person name="Wickett N.J."/>
            <person name="Johnson M.G."/>
            <person name="Rensing S.A."/>
            <person name="Grimwood J."/>
            <person name="Schmutz J."/>
            <person name="Mcdaniel S.F."/>
        </authorList>
    </citation>
    <scope>NUCLEOTIDE SEQUENCE</scope>
    <source>
        <strain evidence="1">R40</strain>
    </source>
</reference>
<evidence type="ECO:0000313" key="2">
    <source>
        <dbReference type="Proteomes" id="UP000822688"/>
    </source>
</evidence>
<accession>A0A8T0IPQ1</accession>
<comment type="caution">
    <text evidence="1">The sequence shown here is derived from an EMBL/GenBank/DDBJ whole genome shotgun (WGS) entry which is preliminary data.</text>
</comment>
<gene>
    <name evidence="1" type="ORF">KC19_2G033700</name>
</gene>
<dbReference type="Proteomes" id="UP000822688">
    <property type="component" value="Chromosome 2"/>
</dbReference>
<keyword evidence="2" id="KW-1185">Reference proteome</keyword>
<dbReference type="EMBL" id="CM026422">
    <property type="protein sequence ID" value="KAG0585730.1"/>
    <property type="molecule type" value="Genomic_DNA"/>
</dbReference>